<dbReference type="Proteomes" id="UP000314294">
    <property type="component" value="Unassembled WGS sequence"/>
</dbReference>
<reference evidence="1 2" key="1">
    <citation type="submission" date="2019-03" db="EMBL/GenBank/DDBJ databases">
        <title>First draft genome of Liparis tanakae, snailfish: a comprehensive survey of snailfish specific genes.</title>
        <authorList>
            <person name="Kim W."/>
            <person name="Song I."/>
            <person name="Jeong J.-H."/>
            <person name="Kim D."/>
            <person name="Kim S."/>
            <person name="Ryu S."/>
            <person name="Song J.Y."/>
            <person name="Lee S.K."/>
        </authorList>
    </citation>
    <scope>NUCLEOTIDE SEQUENCE [LARGE SCALE GENOMIC DNA]</scope>
    <source>
        <tissue evidence="1">Muscle</tissue>
    </source>
</reference>
<evidence type="ECO:0000313" key="2">
    <source>
        <dbReference type="Proteomes" id="UP000314294"/>
    </source>
</evidence>
<gene>
    <name evidence="1" type="ORF">EYF80_009327</name>
</gene>
<keyword evidence="2" id="KW-1185">Reference proteome</keyword>
<accession>A0A4Z2IT00</accession>
<comment type="caution">
    <text evidence="1">The sequence shown here is derived from an EMBL/GenBank/DDBJ whole genome shotgun (WGS) entry which is preliminary data.</text>
</comment>
<evidence type="ECO:0000313" key="1">
    <source>
        <dbReference type="EMBL" id="TNN80303.1"/>
    </source>
</evidence>
<dbReference type="EMBL" id="SRLO01000055">
    <property type="protein sequence ID" value="TNN80303.1"/>
    <property type="molecule type" value="Genomic_DNA"/>
</dbReference>
<organism evidence="1 2">
    <name type="scientific">Liparis tanakae</name>
    <name type="common">Tanaka's snailfish</name>
    <dbReference type="NCBI Taxonomy" id="230148"/>
    <lineage>
        <taxon>Eukaryota</taxon>
        <taxon>Metazoa</taxon>
        <taxon>Chordata</taxon>
        <taxon>Craniata</taxon>
        <taxon>Vertebrata</taxon>
        <taxon>Euteleostomi</taxon>
        <taxon>Actinopterygii</taxon>
        <taxon>Neopterygii</taxon>
        <taxon>Teleostei</taxon>
        <taxon>Neoteleostei</taxon>
        <taxon>Acanthomorphata</taxon>
        <taxon>Eupercaria</taxon>
        <taxon>Perciformes</taxon>
        <taxon>Cottioidei</taxon>
        <taxon>Cottales</taxon>
        <taxon>Liparidae</taxon>
        <taxon>Liparis</taxon>
    </lineage>
</organism>
<dbReference type="AlphaFoldDB" id="A0A4Z2IT00"/>
<protein>
    <submittedName>
        <fullName evidence="1">Uncharacterized protein</fullName>
    </submittedName>
</protein>
<proteinExistence type="predicted"/>
<name>A0A4Z2IT00_9TELE</name>
<sequence length="75" mass="8153">MGMRVQPGGSVARELGRNIPADSLTEWNVHFQSRRASRAQACSLGNEQAEAELAARAVQVQKITWKVKDGSETDG</sequence>